<dbReference type="Proteomes" id="UP000471640">
    <property type="component" value="Unassembled WGS sequence"/>
</dbReference>
<accession>A0A6P1E4Q3</accession>
<organism evidence="1 2">
    <name type="scientific">Thiorhodococcus mannitoliphagus</name>
    <dbReference type="NCBI Taxonomy" id="329406"/>
    <lineage>
        <taxon>Bacteria</taxon>
        <taxon>Pseudomonadati</taxon>
        <taxon>Pseudomonadota</taxon>
        <taxon>Gammaproteobacteria</taxon>
        <taxon>Chromatiales</taxon>
        <taxon>Chromatiaceae</taxon>
        <taxon>Thiorhodococcus</taxon>
    </lineage>
</organism>
<feature type="non-terminal residue" evidence="1">
    <location>
        <position position="282"/>
    </location>
</feature>
<reference evidence="1 2" key="2">
    <citation type="submission" date="2020-02" db="EMBL/GenBank/DDBJ databases">
        <title>Genome sequences of Thiorhodococcus mannitoliphagus and Thiorhodococcus minor, purple sulfur photosynthetic bacteria in the gammaproteobacterial family, Chromatiaceae.</title>
        <authorList>
            <person name="Aviles F.A."/>
            <person name="Meyer T.E."/>
            <person name="Kyndt J.A."/>
        </authorList>
    </citation>
    <scope>NUCLEOTIDE SEQUENCE [LARGE SCALE GENOMIC DNA]</scope>
    <source>
        <strain evidence="1 2">DSM 18266</strain>
    </source>
</reference>
<protein>
    <submittedName>
        <fullName evidence="1">DUF4435 domain-containing protein</fullName>
    </submittedName>
</protein>
<evidence type="ECO:0000313" key="2">
    <source>
        <dbReference type="Proteomes" id="UP000471640"/>
    </source>
</evidence>
<sequence length="282" mass="31888">MASLKNLESGDLAERRYVAKRYVYLESEEDVQILARWFNDRGAKVEFLAAGDDLGGGCNCVIAQVDKDVENRIDAVGILDRDSLAARSHWDAFFDTADASCANRSPFGERIYVLRCWEIENYLLHPVVIESFLANEKGRSERPEADVNRELFAILCDLLPLVAGSLLLTSYGLRKLDMGRGLNQTFLVNHAQVAQQIETRLSPEAAESLDICIERIVSFGGAHHDRSTTHWLDLIRGIDGKRFVVWLIHHYQLGKTRAELLTWRQIQCDWIASNTRRSSVPG</sequence>
<gene>
    <name evidence="1" type="ORF">G3480_20335</name>
</gene>
<dbReference type="RefSeq" id="WP_164655722.1">
    <property type="nucleotide sequence ID" value="NZ_JAAIJR010000113.1"/>
</dbReference>
<keyword evidence="2" id="KW-1185">Reference proteome</keyword>
<dbReference type="AlphaFoldDB" id="A0A6P1E4Q3"/>
<proteinExistence type="predicted"/>
<name>A0A6P1E4Q3_9GAMM</name>
<evidence type="ECO:0000313" key="1">
    <source>
        <dbReference type="EMBL" id="NEX22625.1"/>
    </source>
</evidence>
<dbReference type="EMBL" id="JAAIJR010000113">
    <property type="protein sequence ID" value="NEX22625.1"/>
    <property type="molecule type" value="Genomic_DNA"/>
</dbReference>
<reference evidence="2" key="1">
    <citation type="journal article" date="2020" name="Microbiol. Resour. Announc.">
        <title>Draft Genome Sequences of Thiorhodococcus mannitoliphagus and Thiorhodococcus minor, Purple Sulfur Photosynthetic Bacteria in the Gammaproteobacterial Family Chromatiaceae.</title>
        <authorList>
            <person name="Aviles F.A."/>
            <person name="Meyer T.E."/>
            <person name="Kyndt J.A."/>
        </authorList>
    </citation>
    <scope>NUCLEOTIDE SEQUENCE [LARGE SCALE GENOMIC DNA]</scope>
    <source>
        <strain evidence="2">DSM 18266</strain>
    </source>
</reference>
<comment type="caution">
    <text evidence="1">The sequence shown here is derived from an EMBL/GenBank/DDBJ whole genome shotgun (WGS) entry which is preliminary data.</text>
</comment>